<dbReference type="EMBL" id="JBAFSM010000021">
    <property type="protein sequence ID" value="MEG3437950.1"/>
    <property type="molecule type" value="Genomic_DNA"/>
</dbReference>
<accession>A0AAW9QRU2</accession>
<organism evidence="2 3">
    <name type="scientific">Pannus brasiliensis CCIBt3594</name>
    <dbReference type="NCBI Taxonomy" id="1427578"/>
    <lineage>
        <taxon>Bacteria</taxon>
        <taxon>Bacillati</taxon>
        <taxon>Cyanobacteriota</taxon>
        <taxon>Cyanophyceae</taxon>
        <taxon>Oscillatoriophycideae</taxon>
        <taxon>Chroococcales</taxon>
        <taxon>Microcystaceae</taxon>
        <taxon>Pannus</taxon>
    </lineage>
</organism>
<keyword evidence="1" id="KW-1133">Transmembrane helix</keyword>
<keyword evidence="3" id="KW-1185">Reference proteome</keyword>
<keyword evidence="1" id="KW-0472">Membrane</keyword>
<dbReference type="Proteomes" id="UP001328733">
    <property type="component" value="Unassembled WGS sequence"/>
</dbReference>
<sequence length="95" mass="10347">MMLTLLRSLLFTTLLSFLTPVLLVGASLTALCVTSYLPGFSFISQTGSDQILEFLTIFGSGYPVQGMLTIGITFALVGSLFDLFNFYVYQGTRGQ</sequence>
<evidence type="ECO:0000313" key="2">
    <source>
        <dbReference type="EMBL" id="MEG3437950.1"/>
    </source>
</evidence>
<gene>
    <name evidence="2" type="ORF">V0288_12550</name>
</gene>
<comment type="caution">
    <text evidence="2">The sequence shown here is derived from an EMBL/GenBank/DDBJ whole genome shotgun (WGS) entry which is preliminary data.</text>
</comment>
<feature type="transmembrane region" description="Helical" evidence="1">
    <location>
        <begin position="68"/>
        <end position="89"/>
    </location>
</feature>
<reference evidence="2 3" key="1">
    <citation type="submission" date="2024-01" db="EMBL/GenBank/DDBJ databases">
        <title>Genomic insights into the taxonomy and metabolism of the cyanobacterium Pannus brasiliensis CCIBt3594.</title>
        <authorList>
            <person name="Machado M."/>
            <person name="Botero N.B."/>
            <person name="Andreote A.P.D."/>
            <person name="Feitosa A.M.T."/>
            <person name="Popin R."/>
            <person name="Sivonen K."/>
            <person name="Fiore M.F."/>
        </authorList>
    </citation>
    <scope>NUCLEOTIDE SEQUENCE [LARGE SCALE GENOMIC DNA]</scope>
    <source>
        <strain evidence="2 3">CCIBt3594</strain>
    </source>
</reference>
<evidence type="ECO:0000313" key="3">
    <source>
        <dbReference type="Proteomes" id="UP001328733"/>
    </source>
</evidence>
<proteinExistence type="predicted"/>
<name>A0AAW9QRU2_9CHRO</name>
<evidence type="ECO:0000256" key="1">
    <source>
        <dbReference type="SAM" id="Phobius"/>
    </source>
</evidence>
<keyword evidence="1" id="KW-0812">Transmembrane</keyword>
<protein>
    <submittedName>
        <fullName evidence="2">Uncharacterized protein</fullName>
    </submittedName>
</protein>
<dbReference type="AlphaFoldDB" id="A0AAW9QRU2"/>